<dbReference type="Proteomes" id="UP000002852">
    <property type="component" value="Unassembled WGS sequence"/>
</dbReference>
<reference evidence="2" key="1">
    <citation type="submission" date="2012-01" db="EMBL/GenBank/DDBJ databases">
        <authorList>
            <person name="Walter R."/>
            <person name="Schartl M."/>
            <person name="Warren W."/>
        </authorList>
    </citation>
    <scope>NUCLEOTIDE SEQUENCE [LARGE SCALE GENOMIC DNA]</scope>
    <source>
        <strain evidence="2">JP 163 A</strain>
    </source>
</reference>
<dbReference type="SUPFAM" id="SSF57302">
    <property type="entry name" value="Snake toxin-like"/>
    <property type="match status" value="1"/>
</dbReference>
<dbReference type="AlphaFoldDB" id="A0A3B5QZV9"/>
<reference evidence="2" key="2">
    <citation type="journal article" date="2013" name="Nat. Genet.">
        <title>The genome of the platyfish, Xiphophorus maculatus, provides insights into evolutionary adaptation and several complex traits.</title>
        <authorList>
            <person name="Schartl M."/>
            <person name="Walter R.B."/>
            <person name="Shen Y."/>
            <person name="Garcia T."/>
            <person name="Catchen J."/>
            <person name="Amores A."/>
            <person name="Braasch I."/>
            <person name="Chalopin D."/>
            <person name="Volff J.N."/>
            <person name="Lesch K.P."/>
            <person name="Bisazza A."/>
            <person name="Minx P."/>
            <person name="Hillier L."/>
            <person name="Wilson R.K."/>
            <person name="Fuerstenberg S."/>
            <person name="Boore J."/>
            <person name="Searle S."/>
            <person name="Postlethwait J.H."/>
            <person name="Warren W.C."/>
        </authorList>
    </citation>
    <scope>NUCLEOTIDE SEQUENCE [LARGE SCALE GENOMIC DNA]</scope>
    <source>
        <strain evidence="2">JP 163 A</strain>
    </source>
</reference>
<reference evidence="1" key="3">
    <citation type="submission" date="2025-08" db="UniProtKB">
        <authorList>
            <consortium name="Ensembl"/>
        </authorList>
    </citation>
    <scope>IDENTIFICATION</scope>
    <source>
        <strain evidence="1">JP 163 A</strain>
    </source>
</reference>
<reference evidence="1" key="4">
    <citation type="submission" date="2025-09" db="UniProtKB">
        <authorList>
            <consortium name="Ensembl"/>
        </authorList>
    </citation>
    <scope>IDENTIFICATION</scope>
    <source>
        <strain evidence="1">JP 163 A</strain>
    </source>
</reference>
<keyword evidence="2" id="KW-1185">Reference proteome</keyword>
<protein>
    <submittedName>
        <fullName evidence="1">Lymphocyte antigen 6G-like</fullName>
    </submittedName>
</protein>
<evidence type="ECO:0000313" key="2">
    <source>
        <dbReference type="Proteomes" id="UP000002852"/>
    </source>
</evidence>
<dbReference type="GeneTree" id="ENSGT01130000278399"/>
<accession>A0A3B5QZV9</accession>
<dbReference type="OMA" id="NPKSCTD"/>
<sequence length="81" mass="8394">CASTEPKSCTGTTDCPEIFDRCFSLKVEVLNTALITKGCQHNAACVGPISCCEGNLCNGAVPTGPGVILLLLSSALMMLFI</sequence>
<dbReference type="InParanoid" id="A0A3B5QZV9"/>
<evidence type="ECO:0000313" key="1">
    <source>
        <dbReference type="Ensembl" id="ENSXMAP00000036487.1"/>
    </source>
</evidence>
<organism evidence="1 2">
    <name type="scientific">Xiphophorus maculatus</name>
    <name type="common">Southern platyfish</name>
    <name type="synonym">Platypoecilus maculatus</name>
    <dbReference type="NCBI Taxonomy" id="8083"/>
    <lineage>
        <taxon>Eukaryota</taxon>
        <taxon>Metazoa</taxon>
        <taxon>Chordata</taxon>
        <taxon>Craniata</taxon>
        <taxon>Vertebrata</taxon>
        <taxon>Euteleostomi</taxon>
        <taxon>Actinopterygii</taxon>
        <taxon>Neopterygii</taxon>
        <taxon>Teleostei</taxon>
        <taxon>Neoteleostei</taxon>
        <taxon>Acanthomorphata</taxon>
        <taxon>Ovalentaria</taxon>
        <taxon>Atherinomorphae</taxon>
        <taxon>Cyprinodontiformes</taxon>
        <taxon>Poeciliidae</taxon>
        <taxon>Poeciliinae</taxon>
        <taxon>Xiphophorus</taxon>
    </lineage>
</organism>
<dbReference type="Ensembl" id="ENSXMAT00000041423.1">
    <property type="protein sequence ID" value="ENSXMAP00000036487.1"/>
    <property type="gene ID" value="ENSXMAG00000025624.1"/>
</dbReference>
<dbReference type="InterPro" id="IPR045860">
    <property type="entry name" value="Snake_toxin-like_sf"/>
</dbReference>
<dbReference type="STRING" id="8083.ENSXMAP00000036487"/>
<proteinExistence type="predicted"/>
<name>A0A3B5QZV9_XIPMA</name>